<comment type="caution">
    <text evidence="2">The sequence shown here is derived from an EMBL/GenBank/DDBJ whole genome shotgun (WGS) entry which is preliminary data.</text>
</comment>
<feature type="region of interest" description="Disordered" evidence="1">
    <location>
        <begin position="229"/>
        <end position="251"/>
    </location>
</feature>
<proteinExistence type="predicted"/>
<sequence>MAYFLTALHKSATTNTFTRWDDVRDLLKTLWNVTLKDKNQNMLMSGSVFSSDAASDTQKGLADIVYAHMLQLDFDDSEMPPEAMSRLLQDVRHVAYNSFNNGRDALYRFRVMIPLSAPVTTEAYESLWDIIAQRVLAAGYSVGKQRGHLGLRSGMDVSKRTPASFMYLPSQACQKKHSFWIENWHTHMLDPSVWVSRAPDNAPEYEEHEAVSNQSHQLQTLMLAIRKGNQRQLDQQETRAAENRKERQRDAALAEWQAAPGGTGNAAFFRFAASLKRAGYDLIEIEQDLKAHHGDSHSHSSDRRKQIPSIMSSLRKQQRGRSRF</sequence>
<feature type="compositionally biased region" description="Basic and acidic residues" evidence="1">
    <location>
        <begin position="234"/>
        <end position="251"/>
    </location>
</feature>
<dbReference type="OrthoDB" id="6626154at2"/>
<feature type="region of interest" description="Disordered" evidence="1">
    <location>
        <begin position="291"/>
        <end position="324"/>
    </location>
</feature>
<dbReference type="Proteomes" id="UP000320314">
    <property type="component" value="Unassembled WGS sequence"/>
</dbReference>
<gene>
    <name evidence="2" type="ORF">FJU11_17450</name>
</gene>
<name>A0A506TYP0_9HYPH</name>
<feature type="compositionally biased region" description="Basic and acidic residues" evidence="1">
    <location>
        <begin position="291"/>
        <end position="305"/>
    </location>
</feature>
<reference evidence="2 3" key="1">
    <citation type="submission" date="2019-06" db="EMBL/GenBank/DDBJ databases">
        <authorList>
            <person name="Li M."/>
        </authorList>
    </citation>
    <scope>NUCLEOTIDE SEQUENCE [LARGE SCALE GENOMIC DNA]</scope>
    <source>
        <strain evidence="2 3">BGMRC6574</strain>
    </source>
</reference>
<accession>A0A506TYP0</accession>
<evidence type="ECO:0000313" key="2">
    <source>
        <dbReference type="EMBL" id="TPW25844.1"/>
    </source>
</evidence>
<evidence type="ECO:0000313" key="3">
    <source>
        <dbReference type="Proteomes" id="UP000320314"/>
    </source>
</evidence>
<dbReference type="EMBL" id="VHLH01000047">
    <property type="protein sequence ID" value="TPW25844.1"/>
    <property type="molecule type" value="Genomic_DNA"/>
</dbReference>
<keyword evidence="3" id="KW-1185">Reference proteome</keyword>
<evidence type="ECO:0000256" key="1">
    <source>
        <dbReference type="SAM" id="MobiDB-lite"/>
    </source>
</evidence>
<organism evidence="2 3">
    <name type="scientific">Pararhizobium mangrovi</name>
    <dbReference type="NCBI Taxonomy" id="2590452"/>
    <lineage>
        <taxon>Bacteria</taxon>
        <taxon>Pseudomonadati</taxon>
        <taxon>Pseudomonadota</taxon>
        <taxon>Alphaproteobacteria</taxon>
        <taxon>Hyphomicrobiales</taxon>
        <taxon>Rhizobiaceae</taxon>
        <taxon>Rhizobium/Agrobacterium group</taxon>
        <taxon>Pararhizobium</taxon>
    </lineage>
</organism>
<protein>
    <submittedName>
        <fullName evidence="2">Uncharacterized protein</fullName>
    </submittedName>
</protein>
<dbReference type="AlphaFoldDB" id="A0A506TYP0"/>